<evidence type="ECO:0000256" key="1">
    <source>
        <dbReference type="SAM" id="Phobius"/>
    </source>
</evidence>
<sequence length="73" mass="8090">MEKEEFLLNFVSVSSVVTLFFFGISFIILQVLENAPANNLIAASTFGLFLTAFFSLIVTFIYLLKTTKSEAGD</sequence>
<organism evidence="3">
    <name type="scientific">Salmonella newport</name>
    <dbReference type="NCBI Taxonomy" id="108619"/>
    <lineage>
        <taxon>Bacteria</taxon>
        <taxon>Pseudomonadati</taxon>
        <taxon>Pseudomonadota</taxon>
        <taxon>Gammaproteobacteria</taxon>
        <taxon>Enterobacterales</taxon>
        <taxon>Enterobacteriaceae</taxon>
        <taxon>Salmonella</taxon>
    </lineage>
</organism>
<evidence type="ECO:0000313" key="3">
    <source>
        <dbReference type="EMBL" id="ECB7109564.1"/>
    </source>
</evidence>
<comment type="caution">
    <text evidence="3">The sequence shown here is derived from an EMBL/GenBank/DDBJ whole genome shotgun (WGS) entry which is preliminary data.</text>
</comment>
<dbReference type="EMBL" id="AAHYLK010000053">
    <property type="protein sequence ID" value="ECB7109564.1"/>
    <property type="molecule type" value="Genomic_DNA"/>
</dbReference>
<proteinExistence type="predicted"/>
<accession>A0A5Y0S859</accession>
<evidence type="ECO:0000313" key="2">
    <source>
        <dbReference type="EMBL" id="ECB1915609.1"/>
    </source>
</evidence>
<keyword evidence="1" id="KW-1133">Transmembrane helix</keyword>
<dbReference type="EMBL" id="AAHWTY010000121">
    <property type="protein sequence ID" value="ECB1915609.1"/>
    <property type="molecule type" value="Genomic_DNA"/>
</dbReference>
<keyword evidence="1" id="KW-0472">Membrane</keyword>
<feature type="transmembrane region" description="Helical" evidence="1">
    <location>
        <begin position="7"/>
        <end position="29"/>
    </location>
</feature>
<reference evidence="3" key="1">
    <citation type="submission" date="2019-03" db="EMBL/GenBank/DDBJ databases">
        <authorList>
            <person name="Ashton P.M."/>
            <person name="Dallman T."/>
            <person name="Nair S."/>
            <person name="De Pinna E."/>
            <person name="Peters T."/>
            <person name="Grant K."/>
        </authorList>
    </citation>
    <scope>NUCLEOTIDE SEQUENCE [LARGE SCALE GENOMIC DNA]</scope>
    <source>
        <strain evidence="3">271153</strain>
        <strain evidence="2">500372</strain>
    </source>
</reference>
<gene>
    <name evidence="3" type="ORF">E1A34_26620</name>
    <name evidence="2" type="ORF">EVG73_25080</name>
</gene>
<dbReference type="Proteomes" id="UP000839827">
    <property type="component" value="Unassembled WGS sequence"/>
</dbReference>
<keyword evidence="1" id="KW-0812">Transmembrane</keyword>
<protein>
    <submittedName>
        <fullName evidence="3">Uncharacterized protein</fullName>
    </submittedName>
</protein>
<name>A0A5Y0S859_SALNE</name>
<dbReference type="AlphaFoldDB" id="A0A5Y0S859"/>
<feature type="transmembrane region" description="Helical" evidence="1">
    <location>
        <begin position="41"/>
        <end position="64"/>
    </location>
</feature>